<accession>C3YG38</accession>
<dbReference type="InterPro" id="IPR009000">
    <property type="entry name" value="Transl_B-barrel_sf"/>
</dbReference>
<keyword evidence="2" id="KW-0547">Nucleotide-binding</keyword>
<evidence type="ECO:0000256" key="7">
    <source>
        <dbReference type="ARBA" id="ARBA00023134"/>
    </source>
</evidence>
<dbReference type="InterPro" id="IPR011604">
    <property type="entry name" value="PDDEXK-like_dom_sf"/>
</dbReference>
<dbReference type="PROSITE" id="PS01359">
    <property type="entry name" value="ZF_PHD_1"/>
    <property type="match status" value="1"/>
</dbReference>
<feature type="compositionally biased region" description="Low complexity" evidence="9">
    <location>
        <begin position="755"/>
        <end position="772"/>
    </location>
</feature>
<feature type="region of interest" description="Disordered" evidence="9">
    <location>
        <begin position="739"/>
        <end position="785"/>
    </location>
</feature>
<evidence type="ECO:0000256" key="9">
    <source>
        <dbReference type="SAM" id="MobiDB-lite"/>
    </source>
</evidence>
<dbReference type="InterPro" id="IPR011335">
    <property type="entry name" value="Restrct_endonuc-II-like"/>
</dbReference>
<dbReference type="Gene3D" id="3.30.40.10">
    <property type="entry name" value="Zinc/RING finger domain, C3HC4 (zinc finger)"/>
    <property type="match status" value="1"/>
</dbReference>
<dbReference type="Gene3D" id="2.40.30.10">
    <property type="entry name" value="Translation factors"/>
    <property type="match status" value="2"/>
</dbReference>
<dbReference type="SUPFAM" id="SSF57903">
    <property type="entry name" value="FYVE/PHD zinc finger"/>
    <property type="match status" value="1"/>
</dbReference>
<evidence type="ECO:0000313" key="11">
    <source>
        <dbReference type="EMBL" id="EEN60843.1"/>
    </source>
</evidence>
<evidence type="ECO:0000256" key="6">
    <source>
        <dbReference type="ARBA" id="ARBA00022917"/>
    </source>
</evidence>
<dbReference type="EMBL" id="GG666510">
    <property type="protein sequence ID" value="EEN60843.1"/>
    <property type="molecule type" value="Genomic_DNA"/>
</dbReference>
<keyword evidence="4 8" id="KW-0863">Zinc-finger</keyword>
<evidence type="ECO:0000259" key="10">
    <source>
        <dbReference type="PROSITE" id="PS50016"/>
    </source>
</evidence>
<dbReference type="STRING" id="7739.C3YG38"/>
<dbReference type="InterPro" id="IPR009001">
    <property type="entry name" value="Transl_elong_EF1A/Init_IF2_C"/>
</dbReference>
<dbReference type="CDD" id="cd03707">
    <property type="entry name" value="EFTU_III"/>
    <property type="match status" value="1"/>
</dbReference>
<dbReference type="PANTHER" id="PTHR47526:SF3">
    <property type="entry name" value="PHD-TYPE DOMAIN-CONTAINING PROTEIN"/>
    <property type="match status" value="1"/>
</dbReference>
<dbReference type="SUPFAM" id="SSF50465">
    <property type="entry name" value="EF-Tu/eEF-1alpha/eIF2-gamma C-terminal domain"/>
    <property type="match status" value="1"/>
</dbReference>
<reference evidence="11" key="1">
    <citation type="journal article" date="2008" name="Nature">
        <title>The amphioxus genome and the evolution of the chordate karyotype.</title>
        <authorList>
            <consortium name="US DOE Joint Genome Institute (JGI-PGF)"/>
            <person name="Putnam N.H."/>
            <person name="Butts T."/>
            <person name="Ferrier D.E.K."/>
            <person name="Furlong R.F."/>
            <person name="Hellsten U."/>
            <person name="Kawashima T."/>
            <person name="Robinson-Rechavi M."/>
            <person name="Shoguchi E."/>
            <person name="Terry A."/>
            <person name="Yu J.-K."/>
            <person name="Benito-Gutierrez E.L."/>
            <person name="Dubchak I."/>
            <person name="Garcia-Fernandez J."/>
            <person name="Gibson-Brown J.J."/>
            <person name="Grigoriev I.V."/>
            <person name="Horton A.C."/>
            <person name="de Jong P.J."/>
            <person name="Jurka J."/>
            <person name="Kapitonov V.V."/>
            <person name="Kohara Y."/>
            <person name="Kuroki Y."/>
            <person name="Lindquist E."/>
            <person name="Lucas S."/>
            <person name="Osoegawa K."/>
            <person name="Pennacchio L.A."/>
            <person name="Salamov A.A."/>
            <person name="Satou Y."/>
            <person name="Sauka-Spengler T."/>
            <person name="Schmutz J."/>
            <person name="Shin-I T."/>
            <person name="Toyoda A."/>
            <person name="Bronner-Fraser M."/>
            <person name="Fujiyama A."/>
            <person name="Holland L.Z."/>
            <person name="Holland P.W.H."/>
            <person name="Satoh N."/>
            <person name="Rokhsar D.S."/>
        </authorList>
    </citation>
    <scope>NUCLEOTIDE SEQUENCE [LARGE SCALE GENOMIC DNA]</scope>
    <source>
        <strain evidence="11">S238N-H82</strain>
        <tissue evidence="11">Testes</tissue>
    </source>
</reference>
<evidence type="ECO:0000256" key="3">
    <source>
        <dbReference type="ARBA" id="ARBA00022768"/>
    </source>
</evidence>
<dbReference type="InterPro" id="IPR004160">
    <property type="entry name" value="Transl_elong_EFTu/EF1A_C"/>
</dbReference>
<dbReference type="InterPro" id="IPR019080">
    <property type="entry name" value="YqaJ_viral_recombinase"/>
</dbReference>
<keyword evidence="6" id="KW-0648">Protein biosynthesis</keyword>
<dbReference type="FunFam" id="2.40.30.10:FF:000002">
    <property type="entry name" value="Elongation factor Tu"/>
    <property type="match status" value="1"/>
</dbReference>
<evidence type="ECO:0000256" key="1">
    <source>
        <dbReference type="ARBA" id="ARBA00022723"/>
    </source>
</evidence>
<organism>
    <name type="scientific">Branchiostoma floridae</name>
    <name type="common">Florida lancelet</name>
    <name type="synonym">Amphioxus</name>
    <dbReference type="NCBI Taxonomy" id="7739"/>
    <lineage>
        <taxon>Eukaryota</taxon>
        <taxon>Metazoa</taxon>
        <taxon>Chordata</taxon>
        <taxon>Cephalochordata</taxon>
        <taxon>Leptocardii</taxon>
        <taxon>Amphioxiformes</taxon>
        <taxon>Branchiostomatidae</taxon>
        <taxon>Branchiostoma</taxon>
    </lineage>
</organism>
<dbReference type="InterPro" id="IPR019787">
    <property type="entry name" value="Znf_PHD-finger"/>
</dbReference>
<feature type="compositionally biased region" description="Polar residues" evidence="9">
    <location>
        <begin position="745"/>
        <end position="754"/>
    </location>
</feature>
<keyword evidence="5" id="KW-0862">Zinc</keyword>
<evidence type="ECO:0000256" key="2">
    <source>
        <dbReference type="ARBA" id="ARBA00022741"/>
    </source>
</evidence>
<keyword evidence="3" id="KW-0251">Elongation factor</keyword>
<dbReference type="InterPro" id="IPR013083">
    <property type="entry name" value="Znf_RING/FYVE/PHD"/>
</dbReference>
<feature type="domain" description="PHD-type" evidence="10">
    <location>
        <begin position="785"/>
        <end position="844"/>
    </location>
</feature>
<gene>
    <name evidence="11" type="ORF">BRAFLDRAFT_119491</name>
</gene>
<evidence type="ECO:0000256" key="8">
    <source>
        <dbReference type="PROSITE-ProRule" id="PRU00146"/>
    </source>
</evidence>
<name>C3YG38_BRAFL</name>
<dbReference type="eggNOG" id="KOG0460">
    <property type="taxonomic scope" value="Eukaryota"/>
</dbReference>
<dbReference type="SUPFAM" id="SSF50447">
    <property type="entry name" value="Translation proteins"/>
    <property type="match status" value="1"/>
</dbReference>
<proteinExistence type="predicted"/>
<dbReference type="AlphaFoldDB" id="C3YG38"/>
<dbReference type="InterPro" id="IPR001965">
    <property type="entry name" value="Znf_PHD"/>
</dbReference>
<evidence type="ECO:0000256" key="5">
    <source>
        <dbReference type="ARBA" id="ARBA00022833"/>
    </source>
</evidence>
<dbReference type="Gene3D" id="3.90.320.10">
    <property type="match status" value="1"/>
</dbReference>
<dbReference type="GO" id="GO:0003746">
    <property type="term" value="F:translation elongation factor activity"/>
    <property type="evidence" value="ECO:0007669"/>
    <property type="project" value="UniProtKB-KW"/>
</dbReference>
<sequence length="845" mass="94087">MYLGVEMFRKLLDDGRAGEVIGVLLRGTKKDEVKRGQVLAKPGSITPHTKFEAEVYILSKDEGGRHTPFMKGYRPQFYFRTTDVNGKIELPEGTEMVMPGDNVKMTVELIQPIAMDEGLRFVIREGGRTKSMEKYKEFETWRNAALTKYLSDRGWKTTGDHKMLVARAFSAWENNIPVQPSAAELAETAKKEYEQLVEGIEDPLQFGPEAWTTETEGIEGWPNVMYSDIYDYIMKEHPGKDQTLNNRMLNAYKEGKAYTFYTNGWLQEVQSCKRGGLVYLRAKCTPSCKINEFPHKAWVCCHQTGTIKRAYCSCTAGLALMTSSLGLKIMHLSSEAMNFSVAVSAREQVAVETPNLSARSSFSEPSLSFINVITNKFFPLSFLSGPDFFGDFLNVRTPLGMALAPLQKHSRPVATTQKQLFQPVRNTQQQSESDGSKRTRLAGFMREALPPESGFFTALEVQPHPEEEEATPGQHLTPQSLAMDVLARPYSYDTRAEFVSSLIVSKEQVAALEKATRAQSNSPIWSMARQGRITASNFYKIYTRVQTIKSNPEESTDSLLGTIMGYKRVSENVRALKYGRTMEEEAKAALFQQFSQEHEDARCEQKGLVISEHKAYLGASPDALFTCKCHGQQVVEIKCPIRCKDAVPSISNVDYLYESSTGGVQLKQKNAYYAQCQGQMALTGCRACIFYVYSKHGSISINIAFDSQYWEDMCAALDFFFVDHVAPELLTGKLKQKIESGDQGSGQSVGTDQASCSTSTSSSSQTASNTPSRNHSSQAASPQGPAMCPVCASLCIEDVRKFGDGSVGCDSCGKWYHFRCIGLKTSRQVKKLPDCWQCSTCRGKV</sequence>
<dbReference type="PANTHER" id="PTHR47526">
    <property type="entry name" value="ATP-DEPENDENT DNA HELICASE"/>
    <property type="match status" value="1"/>
</dbReference>
<dbReference type="GO" id="GO:0005525">
    <property type="term" value="F:GTP binding"/>
    <property type="evidence" value="ECO:0007669"/>
    <property type="project" value="UniProtKB-KW"/>
</dbReference>
<keyword evidence="7" id="KW-0342">GTP-binding</keyword>
<dbReference type="InterPro" id="IPR011011">
    <property type="entry name" value="Znf_FYVE_PHD"/>
</dbReference>
<dbReference type="SUPFAM" id="SSF52980">
    <property type="entry name" value="Restriction endonuclease-like"/>
    <property type="match status" value="1"/>
</dbReference>
<evidence type="ECO:0000256" key="4">
    <source>
        <dbReference type="ARBA" id="ARBA00022771"/>
    </source>
</evidence>
<dbReference type="PROSITE" id="PS50016">
    <property type="entry name" value="ZF_PHD_2"/>
    <property type="match status" value="1"/>
</dbReference>
<dbReference type="CDD" id="cd22343">
    <property type="entry name" value="PDDEXK_lambda_exonuclease-like"/>
    <property type="match status" value="1"/>
</dbReference>
<dbReference type="Pfam" id="PF09588">
    <property type="entry name" value="YqaJ"/>
    <property type="match status" value="1"/>
</dbReference>
<dbReference type="Pfam" id="PF03143">
    <property type="entry name" value="GTP_EFTU_D3"/>
    <property type="match status" value="1"/>
</dbReference>
<keyword evidence="1" id="KW-0479">Metal-binding</keyword>
<dbReference type="InParanoid" id="C3YG38"/>
<protein>
    <recommendedName>
        <fullName evidence="10">PHD-type domain-containing protein</fullName>
    </recommendedName>
</protein>
<dbReference type="InterPro" id="IPR019786">
    <property type="entry name" value="Zinc_finger_PHD-type_CS"/>
</dbReference>
<dbReference type="SMART" id="SM00249">
    <property type="entry name" value="PHD"/>
    <property type="match status" value="1"/>
</dbReference>
<dbReference type="GO" id="GO:0006281">
    <property type="term" value="P:DNA repair"/>
    <property type="evidence" value="ECO:0007669"/>
    <property type="project" value="UniProtKB-ARBA"/>
</dbReference>
<dbReference type="GO" id="GO:0008270">
    <property type="term" value="F:zinc ion binding"/>
    <property type="evidence" value="ECO:0007669"/>
    <property type="project" value="UniProtKB-KW"/>
</dbReference>